<keyword evidence="1" id="KW-0812">Transmembrane</keyword>
<accession>A0A2M7X0N4</accession>
<organism evidence="2 3">
    <name type="scientific">candidate division WWE3 bacterium CG_4_9_14_3_um_filter_39_7</name>
    <dbReference type="NCBI Taxonomy" id="1975080"/>
    <lineage>
        <taxon>Bacteria</taxon>
        <taxon>Katanobacteria</taxon>
    </lineage>
</organism>
<keyword evidence="1" id="KW-1133">Transmembrane helix</keyword>
<sequence length="114" mass="12826">MKNMYFVLLSLIIFLLGYALIGAIVFGLLQLQEVSVLVINPILKLKPYLTSATVASFIAPFSLFATYPLAFKLGRYLISKKRWELANITKLLAIALSLYLFPSVILLILHLLPR</sequence>
<feature type="transmembrane region" description="Helical" evidence="1">
    <location>
        <begin position="7"/>
        <end position="29"/>
    </location>
</feature>
<dbReference type="EMBL" id="PFWZ01000159">
    <property type="protein sequence ID" value="PJA39698.1"/>
    <property type="molecule type" value="Genomic_DNA"/>
</dbReference>
<keyword evidence="1" id="KW-0472">Membrane</keyword>
<gene>
    <name evidence="2" type="ORF">CO179_04645</name>
</gene>
<feature type="transmembrane region" description="Helical" evidence="1">
    <location>
        <begin position="91"/>
        <end position="112"/>
    </location>
</feature>
<dbReference type="AlphaFoldDB" id="A0A2M7X0N4"/>
<dbReference type="Proteomes" id="UP000231195">
    <property type="component" value="Unassembled WGS sequence"/>
</dbReference>
<proteinExistence type="predicted"/>
<feature type="transmembrane region" description="Helical" evidence="1">
    <location>
        <begin position="49"/>
        <end position="70"/>
    </location>
</feature>
<reference evidence="3" key="1">
    <citation type="submission" date="2017-09" db="EMBL/GenBank/DDBJ databases">
        <title>Depth-based differentiation of microbial function through sediment-hosted aquifers and enrichment of novel symbionts in the deep terrestrial subsurface.</title>
        <authorList>
            <person name="Probst A.J."/>
            <person name="Ladd B."/>
            <person name="Jarett J.K."/>
            <person name="Geller-Mcgrath D.E."/>
            <person name="Sieber C.M.K."/>
            <person name="Emerson J.B."/>
            <person name="Anantharaman K."/>
            <person name="Thomas B.C."/>
            <person name="Malmstrom R."/>
            <person name="Stieglmeier M."/>
            <person name="Klingl A."/>
            <person name="Woyke T."/>
            <person name="Ryan C.M."/>
            <person name="Banfield J.F."/>
        </authorList>
    </citation>
    <scope>NUCLEOTIDE SEQUENCE [LARGE SCALE GENOMIC DNA]</scope>
</reference>
<evidence type="ECO:0000313" key="3">
    <source>
        <dbReference type="Proteomes" id="UP000231195"/>
    </source>
</evidence>
<evidence type="ECO:0000256" key="1">
    <source>
        <dbReference type="SAM" id="Phobius"/>
    </source>
</evidence>
<evidence type="ECO:0000313" key="2">
    <source>
        <dbReference type="EMBL" id="PJA39698.1"/>
    </source>
</evidence>
<comment type="caution">
    <text evidence="2">The sequence shown here is derived from an EMBL/GenBank/DDBJ whole genome shotgun (WGS) entry which is preliminary data.</text>
</comment>
<name>A0A2M7X0N4_UNCKA</name>
<protein>
    <submittedName>
        <fullName evidence="2">Uncharacterized protein</fullName>
    </submittedName>
</protein>